<feature type="region of interest" description="Disordered" evidence="1">
    <location>
        <begin position="71"/>
        <end position="95"/>
    </location>
</feature>
<proteinExistence type="predicted"/>
<sequence length="95" mass="10195">MGKFKPGFVRSRPAARKADFPQPVKLTPGCTRWKLSEIEAWEAAKAEQTAGKSLAGSRGAVFRSRAPVLLRGTGDRRTRQPVSQIGQVSGKSATG</sequence>
<name>A0A533IC05_PARDE</name>
<accession>A0A533IC05</accession>
<dbReference type="AlphaFoldDB" id="A0A533IC05"/>
<evidence type="ECO:0000256" key="1">
    <source>
        <dbReference type="SAM" id="MobiDB-lite"/>
    </source>
</evidence>
<comment type="caution">
    <text evidence="2">The sequence shown here is derived from an EMBL/GenBank/DDBJ whole genome shotgun (WGS) entry which is preliminary data.</text>
</comment>
<dbReference type="EMBL" id="VAFL01000005">
    <property type="protein sequence ID" value="TKW67168.1"/>
    <property type="molecule type" value="Genomic_DNA"/>
</dbReference>
<protein>
    <submittedName>
        <fullName evidence="2">AlpA family phage regulatory protein</fullName>
    </submittedName>
</protein>
<reference evidence="2 3" key="1">
    <citation type="journal article" date="2017" name="Nat. Commun.">
        <title>In situ click chemistry generation of cyclooxygenase-2 inhibitors.</title>
        <authorList>
            <person name="Bhardwaj A."/>
            <person name="Kaur J."/>
            <person name="Wuest M."/>
            <person name="Wuest F."/>
        </authorList>
    </citation>
    <scope>NUCLEOTIDE SEQUENCE [LARGE SCALE GENOMIC DNA]</scope>
    <source>
        <strain evidence="2">S2_012_000_R3_94</strain>
    </source>
</reference>
<feature type="region of interest" description="Disordered" evidence="1">
    <location>
        <begin position="1"/>
        <end position="22"/>
    </location>
</feature>
<gene>
    <name evidence="2" type="ORF">DI616_08740</name>
</gene>
<evidence type="ECO:0000313" key="3">
    <source>
        <dbReference type="Proteomes" id="UP000315344"/>
    </source>
</evidence>
<dbReference type="Proteomes" id="UP000315344">
    <property type="component" value="Unassembled WGS sequence"/>
</dbReference>
<evidence type="ECO:0000313" key="2">
    <source>
        <dbReference type="EMBL" id="TKW67168.1"/>
    </source>
</evidence>
<organism evidence="2 3">
    <name type="scientific">Paracoccus denitrificans</name>
    <dbReference type="NCBI Taxonomy" id="266"/>
    <lineage>
        <taxon>Bacteria</taxon>
        <taxon>Pseudomonadati</taxon>
        <taxon>Pseudomonadota</taxon>
        <taxon>Alphaproteobacteria</taxon>
        <taxon>Rhodobacterales</taxon>
        <taxon>Paracoccaceae</taxon>
        <taxon>Paracoccus</taxon>
    </lineage>
</organism>
<feature type="compositionally biased region" description="Polar residues" evidence="1">
    <location>
        <begin position="80"/>
        <end position="95"/>
    </location>
</feature>